<dbReference type="EMBL" id="JAUNZN010000001">
    <property type="protein sequence ID" value="KAK4830507.1"/>
    <property type="molecule type" value="Genomic_DNA"/>
</dbReference>
<evidence type="ECO:0000256" key="1">
    <source>
        <dbReference type="SAM" id="MobiDB-lite"/>
    </source>
</evidence>
<dbReference type="Proteomes" id="UP001333110">
    <property type="component" value="Unassembled WGS sequence"/>
</dbReference>
<evidence type="ECO:0000313" key="2">
    <source>
        <dbReference type="EMBL" id="KAK4830507.1"/>
    </source>
</evidence>
<proteinExistence type="predicted"/>
<name>A0AAN7S722_MYCAM</name>
<protein>
    <submittedName>
        <fullName evidence="2">Uncharacterized protein</fullName>
    </submittedName>
</protein>
<reference evidence="2 3" key="1">
    <citation type="journal article" date="2023" name="J. Hered.">
        <title>Chromosome-level genome of the wood stork (Mycteria americana) provides insight into avian chromosome evolution.</title>
        <authorList>
            <person name="Flamio R. Jr."/>
            <person name="Ramstad K.M."/>
        </authorList>
    </citation>
    <scope>NUCLEOTIDE SEQUENCE [LARGE SCALE GENOMIC DNA]</scope>
    <source>
        <strain evidence="2">JAX WOST 10</strain>
    </source>
</reference>
<gene>
    <name evidence="2" type="ORF">QYF61_011420</name>
</gene>
<evidence type="ECO:0000313" key="3">
    <source>
        <dbReference type="Proteomes" id="UP001333110"/>
    </source>
</evidence>
<feature type="region of interest" description="Disordered" evidence="1">
    <location>
        <begin position="311"/>
        <end position="335"/>
    </location>
</feature>
<sequence length="512" mass="56535">MLNHPFSEVKFPNIQSKPPLAQLEAISSCPITCYLGEETDPHLSTTSFQVAVESNKVSPQPPFLQAKQPQFPQLLLIKLLLQTLPQLRCPSLDTFQHLNVSLVVRGPKLNTVFEVRPHQCQVQGHDHFPSPAGHAISDTSQDAIGLLGHLGTLLAHIQAAVNQHPQVLLCWAAFQPLCPKPVALHGVVVAQAPFKYQKATIGCPWSLLQAKQPQLSQPVFTGEVLQPSDHLRGPPLYPLEQVHVFLILGASRAEHSTPAQDMVSFLGCELTLAAHIQFFIHQYPQVLHRITESYRLEKTFKIIESNHKPNTAKNHHYTMSLSTSSKRPLNTSRDGDSTTSLGSLFQCLITLSVKKNFLISSLNLPWRNLRPFPLVLSLVVVESDKVSPQPPFLQAKQSQLPQPLLIRLLLQTLHQLRCPSLYTLHGGPKLNTVFEVQPHQCRVQGHDHFPSPAGHAIFDTGQDAIGLLGRLGTLLAHIQAAVNQHPQVLLCQAAFQPLFPKPVALHGVAVAQ</sequence>
<feature type="non-terminal residue" evidence="2">
    <location>
        <position position="512"/>
    </location>
</feature>
<keyword evidence="3" id="KW-1185">Reference proteome</keyword>
<accession>A0AAN7S722</accession>
<comment type="caution">
    <text evidence="2">The sequence shown here is derived from an EMBL/GenBank/DDBJ whole genome shotgun (WGS) entry which is preliminary data.</text>
</comment>
<organism evidence="2 3">
    <name type="scientific">Mycteria americana</name>
    <name type="common">Wood stork</name>
    <dbReference type="NCBI Taxonomy" id="33587"/>
    <lineage>
        <taxon>Eukaryota</taxon>
        <taxon>Metazoa</taxon>
        <taxon>Chordata</taxon>
        <taxon>Craniata</taxon>
        <taxon>Vertebrata</taxon>
        <taxon>Euteleostomi</taxon>
        <taxon>Archelosauria</taxon>
        <taxon>Archosauria</taxon>
        <taxon>Dinosauria</taxon>
        <taxon>Saurischia</taxon>
        <taxon>Theropoda</taxon>
        <taxon>Coelurosauria</taxon>
        <taxon>Aves</taxon>
        <taxon>Neognathae</taxon>
        <taxon>Neoaves</taxon>
        <taxon>Aequornithes</taxon>
        <taxon>Ciconiiformes</taxon>
        <taxon>Ciconiidae</taxon>
        <taxon>Mycteria</taxon>
    </lineage>
</organism>
<dbReference type="AlphaFoldDB" id="A0AAN7S722"/>